<accession>A0A1D8K541</accession>
<organism evidence="1 2">
    <name type="scientific">Acidihalobacter aeolianus</name>
    <dbReference type="NCBI Taxonomy" id="2792603"/>
    <lineage>
        <taxon>Bacteria</taxon>
        <taxon>Pseudomonadati</taxon>
        <taxon>Pseudomonadota</taxon>
        <taxon>Gammaproteobacteria</taxon>
        <taxon>Chromatiales</taxon>
        <taxon>Ectothiorhodospiraceae</taxon>
        <taxon>Acidihalobacter</taxon>
    </lineage>
</organism>
<dbReference type="EMBL" id="CP017448">
    <property type="protein sequence ID" value="AOV16075.1"/>
    <property type="molecule type" value="Genomic_DNA"/>
</dbReference>
<sequence length="313" mass="35225">MSLMAGPPKMRLPYAPAASLRLVPNDSGTAQSAGSAQESDAQEESLYRGIAYAPEQWRSWTETSKLGPDALIAGFSMSLDGGQPFPPQADLPAYIWDRQGELSLTENECQLLDCSLENLTIEQALDGKLLTITPKFTLNYHTRAYAAQLGEIRLVSSHRFVADAEGKPYPLLDTEDAGDPVLYLEDPEDTSVIRQMIHYQGLGLKKDYCFDYHIRQPLLRHWPIGPAKGVEVRTVTVLEQYTSYFMQRAVTCLPGTALWVPAYAPVSWGWSLRVEWEQDNWVITRRKLMNPVVGHDGWQLPHWQGNTLNYRGN</sequence>
<evidence type="ECO:0000313" key="1">
    <source>
        <dbReference type="EMBL" id="AOV16075.1"/>
    </source>
</evidence>
<dbReference type="AlphaFoldDB" id="A0A1D8K541"/>
<gene>
    <name evidence="1" type="ORF">BJI67_02425</name>
</gene>
<name>A0A1D8K541_9GAMM</name>
<reference evidence="1 2" key="1">
    <citation type="submission" date="2016-09" db="EMBL/GenBank/DDBJ databases">
        <title>Acidihalobacter prosperus V6 (DSM14174).</title>
        <authorList>
            <person name="Khaleque H.N."/>
            <person name="Ramsay J.P."/>
            <person name="Murphy R.J.T."/>
            <person name="Kaksonen A.H."/>
            <person name="Boxall N.J."/>
            <person name="Watkin E.L.J."/>
        </authorList>
    </citation>
    <scope>NUCLEOTIDE SEQUENCE [LARGE SCALE GENOMIC DNA]</scope>
    <source>
        <strain evidence="1 2">V6</strain>
    </source>
</reference>
<dbReference type="KEGG" id="aaeo:BJI67_02425"/>
<evidence type="ECO:0000313" key="2">
    <source>
        <dbReference type="Proteomes" id="UP000095342"/>
    </source>
</evidence>
<keyword evidence="2" id="KW-1185">Reference proteome</keyword>
<dbReference type="Proteomes" id="UP000095342">
    <property type="component" value="Chromosome"/>
</dbReference>
<protein>
    <submittedName>
        <fullName evidence="1">Uncharacterized protein</fullName>
    </submittedName>
</protein>
<proteinExistence type="predicted"/>